<dbReference type="FunFam" id="3.60.20.40:FF:000001">
    <property type="entry name" value="Gamma-glutamyltranspeptidase 1"/>
    <property type="match status" value="1"/>
</dbReference>
<evidence type="ECO:0000256" key="3">
    <source>
        <dbReference type="PIRSR" id="PIRSR600101-1"/>
    </source>
</evidence>
<evidence type="ECO:0000256" key="4">
    <source>
        <dbReference type="PIRSR" id="PIRSR600101-2"/>
    </source>
</evidence>
<evidence type="ECO:0000313" key="6">
    <source>
        <dbReference type="Proteomes" id="UP001153712"/>
    </source>
</evidence>
<keyword evidence="2" id="KW-1202">Platelet aggregation activating toxin</keyword>
<evidence type="ECO:0000313" key="5">
    <source>
        <dbReference type="EMBL" id="CAG9854564.1"/>
    </source>
</evidence>
<feature type="binding site" evidence="4">
    <location>
        <position position="447"/>
    </location>
    <ligand>
        <name>L-glutamate</name>
        <dbReference type="ChEBI" id="CHEBI:29985"/>
    </ligand>
</feature>
<proteinExistence type="inferred from homology"/>
<dbReference type="Gene3D" id="1.10.246.130">
    <property type="match status" value="1"/>
</dbReference>
<dbReference type="PRINTS" id="PR01210">
    <property type="entry name" value="GGTRANSPTASE"/>
</dbReference>
<name>A0A9N9TAZ8_PHYSR</name>
<keyword evidence="6" id="KW-1185">Reference proteome</keyword>
<keyword evidence="2" id="KW-1199">Hemostasis impairing toxin</keyword>
<dbReference type="GO" id="GO:0005886">
    <property type="term" value="C:plasma membrane"/>
    <property type="evidence" value="ECO:0007669"/>
    <property type="project" value="TreeGrafter"/>
</dbReference>
<feature type="binding site" evidence="4">
    <location>
        <begin position="423"/>
        <end position="425"/>
    </location>
    <ligand>
        <name>L-glutamate</name>
        <dbReference type="ChEBI" id="CHEBI:29985"/>
    </ligand>
</feature>
<feature type="binding site" evidence="4">
    <location>
        <begin position="475"/>
        <end position="476"/>
    </location>
    <ligand>
        <name>L-glutamate</name>
        <dbReference type="ChEBI" id="CHEBI:29985"/>
    </ligand>
</feature>
<dbReference type="NCBIfam" id="TIGR00066">
    <property type="entry name" value="g_glut_trans"/>
    <property type="match status" value="1"/>
</dbReference>
<dbReference type="Pfam" id="PF01019">
    <property type="entry name" value="G_glu_transpept"/>
    <property type="match status" value="1"/>
</dbReference>
<dbReference type="GO" id="GO:0036374">
    <property type="term" value="F:glutathione hydrolase activity"/>
    <property type="evidence" value="ECO:0007669"/>
    <property type="project" value="InterPro"/>
</dbReference>
<evidence type="ECO:0000256" key="1">
    <source>
        <dbReference type="ARBA" id="ARBA00009381"/>
    </source>
</evidence>
<dbReference type="InterPro" id="IPR055262">
    <property type="entry name" value="GGT_CS"/>
</dbReference>
<dbReference type="GO" id="GO:0006751">
    <property type="term" value="P:glutathione catabolic process"/>
    <property type="evidence" value="ECO:0007669"/>
    <property type="project" value="InterPro"/>
</dbReference>
<gene>
    <name evidence="5" type="ORF">PHYEVI_LOCUS1026</name>
</gene>
<dbReference type="InterPro" id="IPR043137">
    <property type="entry name" value="GGT_ssub_C"/>
</dbReference>
<sequence length="592" mass="66684">MLIDCLWNYIVWIIRNKNYLIIPVVILLFGNSLRSKNEKSTIVPLDPEKPLPQSREKLRYFKRAAISSDAGDCANIGRDILLKNGSAVDSAIAGMICNSVVNSQSAGLGGGFFMTIYSKSERRVYCLNAREKAPLGATEEKYAKNKYNSQIGALAVGVPGEIKGYKEAHEKFGKLPWNNLIEPVIKLCDEGYIMNYHQYWSLLKRHPVNDENLQKWFYDDRGNIKKPGERIYPKTLCDFLRALQSNGPDDFYNGQLSDIFLQDVKDLGGLITQEDLVNYKVEWQEPVNVTLNNGDVFYSFPPPGSGAIIALILNILDGYNFTTENLHESHYHKHIHKLIETFKFASAQRTKLGDPNFVDMKQIIEKLLSKKIANSIRHKIDFNINTHYDARYYEAEYYLNDDHGTSHVSVIDENGNAVSATSTINIYFGAGITSKRTGLVLNSVMDDFSYQYSENYFGLPISEANRLQPGKRPLSSMAPSILLNNKGNVKTVIGAAGGPKIITAISLTLMRILWMGDSLKDAVESPRIHHQLFPMEVHYEYGLISDTVKWLKSLGHTMERRTESIVYALLKDQNNIIGIVDSRKDGGGVYGL</sequence>
<dbReference type="InterPro" id="IPR029055">
    <property type="entry name" value="Ntn_hydrolases_N"/>
</dbReference>
<reference evidence="5" key="1">
    <citation type="submission" date="2022-01" db="EMBL/GenBank/DDBJ databases">
        <authorList>
            <person name="King R."/>
        </authorList>
    </citation>
    <scope>NUCLEOTIDE SEQUENCE</scope>
</reference>
<dbReference type="Proteomes" id="UP001153712">
    <property type="component" value="Chromosome 1"/>
</dbReference>
<feature type="binding site" evidence="4">
    <location>
        <position position="130"/>
    </location>
    <ligand>
        <name>L-glutamate</name>
        <dbReference type="ChEBI" id="CHEBI:29985"/>
    </ligand>
</feature>
<dbReference type="EMBL" id="OU900094">
    <property type="protein sequence ID" value="CAG9854564.1"/>
    <property type="molecule type" value="Genomic_DNA"/>
</dbReference>
<dbReference type="SUPFAM" id="SSF56235">
    <property type="entry name" value="N-terminal nucleophile aminohydrolases (Ntn hydrolases)"/>
    <property type="match status" value="1"/>
</dbReference>
<comment type="similarity">
    <text evidence="1">Belongs to the gamma-glutamyltransferase family.</text>
</comment>
<accession>A0A9N9TAZ8</accession>
<protein>
    <submittedName>
        <fullName evidence="5">Uncharacterized protein</fullName>
    </submittedName>
</protein>
<dbReference type="FunFam" id="1.10.246.130:FF:000001">
    <property type="entry name" value="Gamma-glutamyltransferase 5 isoform 1"/>
    <property type="match status" value="1"/>
</dbReference>
<organism evidence="5 6">
    <name type="scientific">Phyllotreta striolata</name>
    <name type="common">Striped flea beetle</name>
    <name type="synonym">Crioceris striolata</name>
    <dbReference type="NCBI Taxonomy" id="444603"/>
    <lineage>
        <taxon>Eukaryota</taxon>
        <taxon>Metazoa</taxon>
        <taxon>Ecdysozoa</taxon>
        <taxon>Arthropoda</taxon>
        <taxon>Hexapoda</taxon>
        <taxon>Insecta</taxon>
        <taxon>Pterygota</taxon>
        <taxon>Neoptera</taxon>
        <taxon>Endopterygota</taxon>
        <taxon>Coleoptera</taxon>
        <taxon>Polyphaga</taxon>
        <taxon>Cucujiformia</taxon>
        <taxon>Chrysomeloidea</taxon>
        <taxon>Chrysomelidae</taxon>
        <taxon>Galerucinae</taxon>
        <taxon>Alticini</taxon>
        <taxon>Phyllotreta</taxon>
    </lineage>
</organism>
<feature type="binding site" evidence="4">
    <location>
        <position position="498"/>
    </location>
    <ligand>
        <name>L-glutamate</name>
        <dbReference type="ChEBI" id="CHEBI:29985"/>
    </ligand>
</feature>
<dbReference type="OrthoDB" id="1081007at2759"/>
<dbReference type="AlphaFoldDB" id="A0A9N9TAZ8"/>
<feature type="active site" description="Nucleophile" evidence="3">
    <location>
        <position position="405"/>
    </location>
</feature>
<dbReference type="PANTHER" id="PTHR11686:SF9">
    <property type="entry name" value="RE13973P"/>
    <property type="match status" value="1"/>
</dbReference>
<evidence type="ECO:0000256" key="2">
    <source>
        <dbReference type="ARBA" id="ARBA00084097"/>
    </source>
</evidence>
<dbReference type="PROSITE" id="PS00462">
    <property type="entry name" value="G_GLU_TRANSPEPTIDASE"/>
    <property type="match status" value="1"/>
</dbReference>
<dbReference type="Gene3D" id="3.60.20.40">
    <property type="match status" value="1"/>
</dbReference>
<keyword evidence="2" id="KW-0800">Toxin</keyword>
<dbReference type="InterPro" id="IPR000101">
    <property type="entry name" value="GGT_peptidase"/>
</dbReference>
<dbReference type="PANTHER" id="PTHR11686">
    <property type="entry name" value="GAMMA GLUTAMYL TRANSPEPTIDASE"/>
    <property type="match status" value="1"/>
</dbReference>
<dbReference type="InterPro" id="IPR043138">
    <property type="entry name" value="GGT_lsub"/>
</dbReference>